<name>A0A6P2V859_9BURK</name>
<organism evidence="1 2">
    <name type="scientific">Burkholderia contaminans</name>
    <dbReference type="NCBI Taxonomy" id="488447"/>
    <lineage>
        <taxon>Bacteria</taxon>
        <taxon>Pseudomonadati</taxon>
        <taxon>Pseudomonadota</taxon>
        <taxon>Betaproteobacteria</taxon>
        <taxon>Burkholderiales</taxon>
        <taxon>Burkholderiaceae</taxon>
        <taxon>Burkholderia</taxon>
        <taxon>Burkholderia cepacia complex</taxon>
    </lineage>
</organism>
<accession>A0A6P2V859</accession>
<evidence type="ECO:0000313" key="1">
    <source>
        <dbReference type="EMBL" id="VWC84461.1"/>
    </source>
</evidence>
<evidence type="ECO:0000313" key="2">
    <source>
        <dbReference type="Proteomes" id="UP000494109"/>
    </source>
</evidence>
<dbReference type="AlphaFoldDB" id="A0A6P2V859"/>
<proteinExistence type="predicted"/>
<protein>
    <submittedName>
        <fullName evidence="1">Uncharacterized protein</fullName>
    </submittedName>
</protein>
<dbReference type="EMBL" id="CABVQS010000002">
    <property type="protein sequence ID" value="VWC84461.1"/>
    <property type="molecule type" value="Genomic_DNA"/>
</dbReference>
<dbReference type="RefSeq" id="WP_089485337.1">
    <property type="nucleotide sequence ID" value="NZ_CABVQS010000002.1"/>
</dbReference>
<gene>
    <name evidence="1" type="ORF">BCO71033_00694</name>
</gene>
<reference evidence="1 2" key="1">
    <citation type="submission" date="2019-09" db="EMBL/GenBank/DDBJ databases">
        <authorList>
            <person name="Depoorter E."/>
        </authorList>
    </citation>
    <scope>NUCLEOTIDE SEQUENCE [LARGE SCALE GENOMIC DNA]</scope>
    <source>
        <strain evidence="1">R-71033</strain>
    </source>
</reference>
<sequence>MGVEFHITRADFWAENEDAAISAETWLAYVQADPELELRPEFGAHHAQWSGPSAHDEPWLDWHAGNIMTKWPDTALYHKMLKIAADLDATVQDDNGTVYRLPTDWHFDPHERTTVPAQRRPWWRLW</sequence>
<dbReference type="Proteomes" id="UP000494109">
    <property type="component" value="Unassembled WGS sequence"/>
</dbReference>